<evidence type="ECO:0000256" key="1">
    <source>
        <dbReference type="SAM" id="MobiDB-lite"/>
    </source>
</evidence>
<organism evidence="2 3">
    <name type="scientific">Nonomuraea antimicrobica</name>
    <dbReference type="NCBI Taxonomy" id="561173"/>
    <lineage>
        <taxon>Bacteria</taxon>
        <taxon>Bacillati</taxon>
        <taxon>Actinomycetota</taxon>
        <taxon>Actinomycetes</taxon>
        <taxon>Streptosporangiales</taxon>
        <taxon>Streptosporangiaceae</taxon>
        <taxon>Nonomuraea</taxon>
    </lineage>
</organism>
<dbReference type="Gene3D" id="3.90.470.20">
    <property type="entry name" value="4'-phosphopantetheinyl transferase domain"/>
    <property type="match status" value="1"/>
</dbReference>
<evidence type="ECO:0008006" key="4">
    <source>
        <dbReference type="Google" id="ProtNLM"/>
    </source>
</evidence>
<keyword evidence="3" id="KW-1185">Reference proteome</keyword>
<feature type="region of interest" description="Disordered" evidence="1">
    <location>
        <begin position="127"/>
        <end position="147"/>
    </location>
</feature>
<protein>
    <recommendedName>
        <fullName evidence="4">4'-phosphopantetheinyl transferase</fullName>
    </recommendedName>
</protein>
<dbReference type="EMBL" id="BAAAZP010000152">
    <property type="protein sequence ID" value="GAA3698125.1"/>
    <property type="molecule type" value="Genomic_DNA"/>
</dbReference>
<accession>A0ABP7D1K3</accession>
<dbReference type="SUPFAM" id="SSF56214">
    <property type="entry name" value="4'-phosphopantetheinyl transferase"/>
    <property type="match status" value="2"/>
</dbReference>
<evidence type="ECO:0000313" key="3">
    <source>
        <dbReference type="Proteomes" id="UP001500902"/>
    </source>
</evidence>
<comment type="caution">
    <text evidence="2">The sequence shown here is derived from an EMBL/GenBank/DDBJ whole genome shotgun (WGS) entry which is preliminary data.</text>
</comment>
<name>A0ABP7D1K3_9ACTN</name>
<proteinExistence type="predicted"/>
<sequence>MPGGVEFPDAVPEFAGSGAFVHVSACPIGDAPIGLCVPDDLAAAGGLPAWRAAERIAARALLRSLLVVTADEEAAAAPVRGRKSGRPFLGGRPDVAVSLSHSDGWAAAAVGLRGRVGVDVQLPRPRIAPVRGGEGNQSGAGSQSVASRRPRTVASVVEAAWIWSVQEACVKATGEGLAGRPWQIPVEPGASTGRWGRLRWAAFRELFPVPVSCAWDPGAEAGS</sequence>
<dbReference type="InterPro" id="IPR037143">
    <property type="entry name" value="4-PPantetheinyl_Trfase_dom_sf"/>
</dbReference>
<evidence type="ECO:0000313" key="2">
    <source>
        <dbReference type="EMBL" id="GAA3698125.1"/>
    </source>
</evidence>
<reference evidence="3" key="1">
    <citation type="journal article" date="2019" name="Int. J. Syst. Evol. Microbiol.">
        <title>The Global Catalogue of Microorganisms (GCM) 10K type strain sequencing project: providing services to taxonomists for standard genome sequencing and annotation.</title>
        <authorList>
            <consortium name="The Broad Institute Genomics Platform"/>
            <consortium name="The Broad Institute Genome Sequencing Center for Infectious Disease"/>
            <person name="Wu L."/>
            <person name="Ma J."/>
        </authorList>
    </citation>
    <scope>NUCLEOTIDE SEQUENCE [LARGE SCALE GENOMIC DNA]</scope>
    <source>
        <strain evidence="3">JCM 16904</strain>
    </source>
</reference>
<dbReference type="Proteomes" id="UP001500902">
    <property type="component" value="Unassembled WGS sequence"/>
</dbReference>
<gene>
    <name evidence="2" type="ORF">GCM10022224_075140</name>
</gene>